<keyword evidence="1" id="KW-0460">Magnesium</keyword>
<dbReference type="InterPro" id="IPR003029">
    <property type="entry name" value="S1_domain"/>
</dbReference>
<dbReference type="SMART" id="SM00316">
    <property type="entry name" value="S1"/>
    <property type="match status" value="1"/>
</dbReference>
<accession>A0A3B1AZN2</accession>
<proteinExistence type="predicted"/>
<dbReference type="GO" id="GO:0004654">
    <property type="term" value="F:polyribonucleotide nucleotidyltransferase activity"/>
    <property type="evidence" value="ECO:0007669"/>
    <property type="project" value="UniProtKB-EC"/>
</dbReference>
<reference evidence="3" key="1">
    <citation type="submission" date="2018-06" db="EMBL/GenBank/DDBJ databases">
        <authorList>
            <person name="Zhirakovskaya E."/>
        </authorList>
    </citation>
    <scope>NUCLEOTIDE SEQUENCE</scope>
</reference>
<dbReference type="EMBL" id="UOFV01000403">
    <property type="protein sequence ID" value="VAX03490.1"/>
    <property type="molecule type" value="Genomic_DNA"/>
</dbReference>
<dbReference type="InterPro" id="IPR012340">
    <property type="entry name" value="NA-bd_OB-fold"/>
</dbReference>
<dbReference type="EC" id="2.7.7.8" evidence="3"/>
<dbReference type="InterPro" id="IPR050437">
    <property type="entry name" value="Ribos_protein_bS1-like"/>
</dbReference>
<keyword evidence="3" id="KW-0548">Nucleotidyltransferase</keyword>
<name>A0A3B1AZN2_9ZZZZ</name>
<sequence length="75" mass="8245">MGVIYEGKVAKLMDFGAFVTILPGKDGLVHISQISEERVENVSDKLSEGDVIKVKVLEIDKQGRIRLSMKAVDAE</sequence>
<feature type="domain" description="S1 motif" evidence="2">
    <location>
        <begin position="2"/>
        <end position="70"/>
    </location>
</feature>
<gene>
    <name evidence="3" type="ORF">MNBD_GAMMA19-743</name>
</gene>
<dbReference type="CDD" id="cd04472">
    <property type="entry name" value="S1_PNPase"/>
    <property type="match status" value="1"/>
</dbReference>
<dbReference type="PANTHER" id="PTHR10724">
    <property type="entry name" value="30S RIBOSOMAL PROTEIN S1"/>
    <property type="match status" value="1"/>
</dbReference>
<evidence type="ECO:0000313" key="3">
    <source>
        <dbReference type="EMBL" id="VAX03490.1"/>
    </source>
</evidence>
<dbReference type="PROSITE" id="PS50126">
    <property type="entry name" value="S1"/>
    <property type="match status" value="1"/>
</dbReference>
<dbReference type="GO" id="GO:0006412">
    <property type="term" value="P:translation"/>
    <property type="evidence" value="ECO:0007669"/>
    <property type="project" value="TreeGrafter"/>
</dbReference>
<dbReference type="SUPFAM" id="SSF50249">
    <property type="entry name" value="Nucleic acid-binding proteins"/>
    <property type="match status" value="1"/>
</dbReference>
<organism evidence="3">
    <name type="scientific">hydrothermal vent metagenome</name>
    <dbReference type="NCBI Taxonomy" id="652676"/>
    <lineage>
        <taxon>unclassified sequences</taxon>
        <taxon>metagenomes</taxon>
        <taxon>ecological metagenomes</taxon>
    </lineage>
</organism>
<dbReference type="GO" id="GO:0003729">
    <property type="term" value="F:mRNA binding"/>
    <property type="evidence" value="ECO:0007669"/>
    <property type="project" value="TreeGrafter"/>
</dbReference>
<dbReference type="AlphaFoldDB" id="A0A3B1AZN2"/>
<evidence type="ECO:0000256" key="1">
    <source>
        <dbReference type="ARBA" id="ARBA00022842"/>
    </source>
</evidence>
<protein>
    <submittedName>
        <fullName evidence="3">Polyribonucleotide nucleotidyltransferase</fullName>
        <ecNumber evidence="3">2.7.7.8</ecNumber>
    </submittedName>
</protein>
<keyword evidence="3" id="KW-0808">Transferase</keyword>
<dbReference type="GO" id="GO:0003735">
    <property type="term" value="F:structural constituent of ribosome"/>
    <property type="evidence" value="ECO:0007669"/>
    <property type="project" value="TreeGrafter"/>
</dbReference>
<dbReference type="Pfam" id="PF00575">
    <property type="entry name" value="S1"/>
    <property type="match status" value="1"/>
</dbReference>
<evidence type="ECO:0000259" key="2">
    <source>
        <dbReference type="PROSITE" id="PS50126"/>
    </source>
</evidence>
<dbReference type="Gene3D" id="2.40.50.140">
    <property type="entry name" value="Nucleic acid-binding proteins"/>
    <property type="match status" value="1"/>
</dbReference>
<dbReference type="FunFam" id="2.40.50.140:FF:000023">
    <property type="entry name" value="Polyribonucleotide nucleotidyltransferase"/>
    <property type="match status" value="1"/>
</dbReference>